<dbReference type="InterPro" id="IPR049163">
    <property type="entry name" value="Pif1-like_2B_dom"/>
</dbReference>
<reference evidence="6" key="3">
    <citation type="submission" date="2020-12" db="UniProtKB">
        <authorList>
            <consortium name="WormBaseParasite"/>
        </authorList>
    </citation>
    <scope>IDENTIFICATION</scope>
</reference>
<dbReference type="GeneID" id="36374009"/>
<evidence type="ECO:0000313" key="6">
    <source>
        <dbReference type="WBParaSite" id="SRAE_0000075400.1"/>
    </source>
</evidence>
<protein>
    <recommendedName>
        <fullName evidence="1">ATP-dependent DNA helicase</fullName>
        <ecNumber evidence="1">5.6.2.3</ecNumber>
    </recommendedName>
</protein>
<name>A0A090L2F3_STRRB</name>
<keyword evidence="1" id="KW-0067">ATP-binding</keyword>
<keyword evidence="1 4" id="KW-0378">Hydrolase</keyword>
<keyword evidence="1" id="KW-0547">Nucleotide-binding</keyword>
<evidence type="ECO:0000313" key="4">
    <source>
        <dbReference type="EMBL" id="CEF61639.1"/>
    </source>
</evidence>
<feature type="domain" description="DNA helicase Pif1-like DEAD-box helicase" evidence="2">
    <location>
        <begin position="354"/>
        <end position="558"/>
    </location>
</feature>
<feature type="domain" description="DNA helicase Pif1-like 2B" evidence="3">
    <location>
        <begin position="664"/>
        <end position="704"/>
    </location>
</feature>
<keyword evidence="1 4" id="KW-0347">Helicase</keyword>
<dbReference type="GO" id="GO:0016787">
    <property type="term" value="F:hydrolase activity"/>
    <property type="evidence" value="ECO:0007669"/>
    <property type="project" value="UniProtKB-KW"/>
</dbReference>
<keyword evidence="1" id="KW-0234">DNA repair</keyword>
<accession>A0A090L2F3</accession>
<evidence type="ECO:0000313" key="7">
    <source>
        <dbReference type="WormBase" id="SRAE_0000075400"/>
    </source>
</evidence>
<dbReference type="Proteomes" id="UP000035682">
    <property type="component" value="Unplaced"/>
</dbReference>
<dbReference type="RefSeq" id="XP_024500846.1">
    <property type="nucleotide sequence ID" value="XM_024646693.1"/>
</dbReference>
<comment type="similarity">
    <text evidence="1">Belongs to the helicase family.</text>
</comment>
<dbReference type="PANTHER" id="PTHR10492:SF57">
    <property type="entry name" value="ATP-DEPENDENT DNA HELICASE"/>
    <property type="match status" value="1"/>
</dbReference>
<evidence type="ECO:0000313" key="5">
    <source>
        <dbReference type="Proteomes" id="UP000035682"/>
    </source>
</evidence>
<comment type="catalytic activity">
    <reaction evidence="1">
        <text>ATP + H2O = ADP + phosphate + H(+)</text>
        <dbReference type="Rhea" id="RHEA:13065"/>
        <dbReference type="ChEBI" id="CHEBI:15377"/>
        <dbReference type="ChEBI" id="CHEBI:15378"/>
        <dbReference type="ChEBI" id="CHEBI:30616"/>
        <dbReference type="ChEBI" id="CHEBI:43474"/>
        <dbReference type="ChEBI" id="CHEBI:456216"/>
        <dbReference type="EC" id="5.6.2.3"/>
    </reaction>
</comment>
<dbReference type="PANTHER" id="PTHR10492">
    <property type="match status" value="1"/>
</dbReference>
<dbReference type="InterPro" id="IPR010285">
    <property type="entry name" value="DNA_helicase_pif1-like_DEAD"/>
</dbReference>
<proteinExistence type="inferred from homology"/>
<dbReference type="GO" id="GO:0043139">
    <property type="term" value="F:5'-3' DNA helicase activity"/>
    <property type="evidence" value="ECO:0007669"/>
    <property type="project" value="UniProtKB-EC"/>
</dbReference>
<evidence type="ECO:0000256" key="1">
    <source>
        <dbReference type="RuleBase" id="RU363044"/>
    </source>
</evidence>
<keyword evidence="1" id="KW-0233">DNA recombination</keyword>
<dbReference type="GO" id="GO:0006310">
    <property type="term" value="P:DNA recombination"/>
    <property type="evidence" value="ECO:0007669"/>
    <property type="project" value="UniProtKB-KW"/>
</dbReference>
<dbReference type="SUPFAM" id="SSF52540">
    <property type="entry name" value="P-loop containing nucleoside triphosphate hydrolases"/>
    <property type="match status" value="2"/>
</dbReference>
<dbReference type="WormBase" id="SRAE_0000075400">
    <property type="protein sequence ID" value="SRP00077"/>
    <property type="gene ID" value="WBGene00256513"/>
</dbReference>
<dbReference type="EMBL" id="LN609430">
    <property type="protein sequence ID" value="CEF61639.1"/>
    <property type="molecule type" value="Genomic_DNA"/>
</dbReference>
<dbReference type="GO" id="GO:0005524">
    <property type="term" value="F:ATP binding"/>
    <property type="evidence" value="ECO:0007669"/>
    <property type="project" value="UniProtKB-KW"/>
</dbReference>
<organism evidence="4">
    <name type="scientific">Strongyloides ratti</name>
    <name type="common">Parasitic roundworm</name>
    <dbReference type="NCBI Taxonomy" id="34506"/>
    <lineage>
        <taxon>Eukaryota</taxon>
        <taxon>Metazoa</taxon>
        <taxon>Ecdysozoa</taxon>
        <taxon>Nematoda</taxon>
        <taxon>Chromadorea</taxon>
        <taxon>Rhabditida</taxon>
        <taxon>Tylenchina</taxon>
        <taxon>Panagrolaimomorpha</taxon>
        <taxon>Strongyloidoidea</taxon>
        <taxon>Strongyloididae</taxon>
        <taxon>Strongyloides</taxon>
    </lineage>
</organism>
<dbReference type="InterPro" id="IPR027417">
    <property type="entry name" value="P-loop_NTPase"/>
</dbReference>
<sequence>MLKNFKLLTGYNLVIDIDDDYEKYLTYLYENNKNFKHISKETFENSLLTNFRSIIDDLVNEFVNPKFELLCKEKNLKLSNIRTSLLNSKKNFNMNSSKDKLRYEEKQVRLYLNRKDVILKNFESEYDFNVYVIKVCKPFIPNVIHYNHIIDDICFEHLPIEDNKGNVMFADSYGFIHHYSDYKLCDNDETSLLKVILLALVYACIYTEINCQLISTLCYCIRIMFRINKWIYNSIIDPLFKSIGNNLQRIYQLLTKKKSTEEENNERYSKNNLGIPITEEIVNYRANNHLLYDISLKLSANGYNLSNTDLPLKNINYDIIIDNEGKNNEDDLKLLQLYISNAKKEQINAFNFFKLILNADREYKVMMIEGPAGTGKTYVYQMISTYLRTEGKKYVNLASTGIAASLLPEGQTVHSFLKMPLNINKKDYVVDKKSIRTMTESDIFRLKNASAIFIDEVSMLSKKQLQYIDMALQKNTKNYNCPFGGKVIVLGGDFRQCLPISDSSTTAEIIASTILSSKYFTSENQVKRIFLTENMRVGHGESDFAQFLLQIGNGETYNSSVSYTLDGRMDNHRFITIPKEMIFDNDDNQFIEYVFGKTKYDISKNKNSAILASTNNVVNNINEKILNKYFHKNMQKTYLSNDNLYFQDDFQKNANELEIDSDDLNTFNPSGYPLHELKVAKGCVLICLRNLDIKEGLCNGTRIIYNETIETADGTQKLLKCMSLDGKKTFLIPKIIHTPVDLKIPIPFTRYQYPVKLGFCITINKSQGQTLENVGLYLEESLFAHGQLYVALSRVRSASKVKVKWAYEQSPNRKGKIKNVIIKNLIQLATNPIQQISTS</sequence>
<evidence type="ECO:0000259" key="2">
    <source>
        <dbReference type="Pfam" id="PF05970"/>
    </source>
</evidence>
<dbReference type="EC" id="5.6.2.3" evidence="1"/>
<keyword evidence="1" id="KW-0227">DNA damage</keyword>
<reference evidence="5" key="2">
    <citation type="submission" date="2014-09" db="EMBL/GenBank/DDBJ databases">
        <authorList>
            <person name="Martin A.A."/>
        </authorList>
    </citation>
    <scope>NUCLEOTIDE SEQUENCE</scope>
    <source>
        <strain evidence="5">ED321</strain>
    </source>
</reference>
<evidence type="ECO:0000259" key="3">
    <source>
        <dbReference type="Pfam" id="PF21530"/>
    </source>
</evidence>
<reference evidence="4" key="1">
    <citation type="submission" date="2014-09" db="EMBL/GenBank/DDBJ databases">
        <authorList>
            <person name="Aslett A.Martin."/>
        </authorList>
    </citation>
    <scope>NUCLEOTIDE SEQUENCE</scope>
    <source>
        <strain evidence="4">ED321 Heterogonic</strain>
    </source>
</reference>
<dbReference type="Pfam" id="PF05970">
    <property type="entry name" value="PIF1"/>
    <property type="match status" value="1"/>
</dbReference>
<comment type="cofactor">
    <cofactor evidence="1">
        <name>Mg(2+)</name>
        <dbReference type="ChEBI" id="CHEBI:18420"/>
    </cofactor>
</comment>
<dbReference type="CDD" id="cd18809">
    <property type="entry name" value="SF1_C_RecD"/>
    <property type="match status" value="1"/>
</dbReference>
<dbReference type="Gene3D" id="3.40.50.300">
    <property type="entry name" value="P-loop containing nucleotide triphosphate hydrolases"/>
    <property type="match status" value="1"/>
</dbReference>
<dbReference type="OrthoDB" id="10056572at2759"/>
<dbReference type="GO" id="GO:0006281">
    <property type="term" value="P:DNA repair"/>
    <property type="evidence" value="ECO:0007669"/>
    <property type="project" value="UniProtKB-KW"/>
</dbReference>
<dbReference type="CTD" id="36374009"/>
<dbReference type="Pfam" id="PF21530">
    <property type="entry name" value="Pif1_2B_dom"/>
    <property type="match status" value="1"/>
</dbReference>
<gene>
    <name evidence="4 6 7" type="ORF">SRAE_0000075400</name>
</gene>
<dbReference type="GO" id="GO:0000723">
    <property type="term" value="P:telomere maintenance"/>
    <property type="evidence" value="ECO:0007669"/>
    <property type="project" value="InterPro"/>
</dbReference>
<dbReference type="WBParaSite" id="SRAE_0000075400.1">
    <property type="protein sequence ID" value="SRAE_0000075400.1"/>
    <property type="gene ID" value="WBGene00256513"/>
</dbReference>
<keyword evidence="5" id="KW-1185">Reference proteome</keyword>
<dbReference type="AlphaFoldDB" id="A0A090L2F3"/>